<dbReference type="RefSeq" id="WP_130303386.1">
    <property type="nucleotide sequence ID" value="NZ_SHKO01000001.1"/>
</dbReference>
<protein>
    <submittedName>
        <fullName evidence="5">Septal ring factor EnvC (AmiA/AmiB activator)</fullName>
    </submittedName>
</protein>
<evidence type="ECO:0000256" key="1">
    <source>
        <dbReference type="SAM" id="Coils"/>
    </source>
</evidence>
<name>A0A4V2FTR2_9BURK</name>
<dbReference type="FunFam" id="2.70.70.10:FF:000003">
    <property type="entry name" value="Murein hydrolase activator EnvC"/>
    <property type="match status" value="1"/>
</dbReference>
<dbReference type="InterPro" id="IPR016047">
    <property type="entry name" value="M23ase_b-sheet_dom"/>
</dbReference>
<dbReference type="InterPro" id="IPR011055">
    <property type="entry name" value="Dup_hybrid_motif"/>
</dbReference>
<feature type="region of interest" description="Disordered" evidence="2">
    <location>
        <begin position="323"/>
        <end position="356"/>
    </location>
</feature>
<feature type="compositionally biased region" description="Basic and acidic residues" evidence="2">
    <location>
        <begin position="60"/>
        <end position="108"/>
    </location>
</feature>
<dbReference type="SUPFAM" id="SSF51261">
    <property type="entry name" value="Duplicated hybrid motif"/>
    <property type="match status" value="1"/>
</dbReference>
<evidence type="ECO:0000256" key="2">
    <source>
        <dbReference type="SAM" id="MobiDB-lite"/>
    </source>
</evidence>
<organism evidence="5 6">
    <name type="scientific">Advenella incenata</name>
    <dbReference type="NCBI Taxonomy" id="267800"/>
    <lineage>
        <taxon>Bacteria</taxon>
        <taxon>Pseudomonadati</taxon>
        <taxon>Pseudomonadota</taxon>
        <taxon>Betaproteobacteria</taxon>
        <taxon>Burkholderiales</taxon>
        <taxon>Alcaligenaceae</taxon>
    </lineage>
</organism>
<dbReference type="AlphaFoldDB" id="A0A4V2FTR2"/>
<evidence type="ECO:0000313" key="5">
    <source>
        <dbReference type="EMBL" id="RZT99155.1"/>
    </source>
</evidence>
<reference evidence="5 6" key="1">
    <citation type="submission" date="2019-02" db="EMBL/GenBank/DDBJ databases">
        <title>Genomic Encyclopedia of Type Strains, Phase IV (KMG-IV): sequencing the most valuable type-strain genomes for metagenomic binning, comparative biology and taxonomic classification.</title>
        <authorList>
            <person name="Goeker M."/>
        </authorList>
    </citation>
    <scope>NUCLEOTIDE SEQUENCE [LARGE SCALE GENOMIC DNA]</scope>
    <source>
        <strain evidence="5 6">DSM 23814</strain>
    </source>
</reference>
<dbReference type="PANTHER" id="PTHR21666:SF270">
    <property type="entry name" value="MUREIN HYDROLASE ACTIVATOR ENVC"/>
    <property type="match status" value="1"/>
</dbReference>
<sequence>MSGPGPLPSLRLLGSATLACLALLAGEPAGAQSISSLTKQQQNAEQLRRDLQEKIAQVQKRIDESESDRKDVTESLRQSETEISRLNARLDDLDSQRDKTERELDELRQEQAGQQALMEQRRQELAEQLKSQYTHGVSPWAALLSGDDAQKIGRDLTYLSYVAKARTQAVEALNTEIARLDAVKKKVADHQKTLQKLADDAEKSKADLEQEKQKHAAVLARVEEDLKARRSQAGKLARDDKRLNALIDDIQGSIVKQREAIRRAAIEREAREAARRKALQQAREQAAREAARQATLAARRAEQAARQAQAAREAEQRAYMTAEEQSEALRRARENAPSAGAGVPPSPDLNTASRSAAAAQEQLALARIQRENLEIDREKARLARLKAEEQVRLAQKAREDERKAAAEASSGNAGLQRGAPWPVRGSVQGRFGTPRPDTGDVWRGILIRAGNGVPVKAVGSGSVVYASWIQGFGNLIIVDHQNGYLSVYGYNQSLSKRVGDRVRIGETIARVGATGGQVDPGLYFEIRQGSTPVDPMSWLAR</sequence>
<feature type="region of interest" description="Disordered" evidence="2">
    <location>
        <begin position="59"/>
        <end position="108"/>
    </location>
</feature>
<dbReference type="Gene3D" id="2.70.70.10">
    <property type="entry name" value="Glucose Permease (Domain IIA)"/>
    <property type="match status" value="1"/>
</dbReference>
<feature type="region of interest" description="Disordered" evidence="2">
    <location>
        <begin position="396"/>
        <end position="434"/>
    </location>
</feature>
<gene>
    <name evidence="5" type="ORF">EV681_0937</name>
</gene>
<dbReference type="Pfam" id="PF01551">
    <property type="entry name" value="Peptidase_M23"/>
    <property type="match status" value="1"/>
</dbReference>
<feature type="coiled-coil region" evidence="1">
    <location>
        <begin position="180"/>
        <end position="225"/>
    </location>
</feature>
<evidence type="ECO:0000256" key="3">
    <source>
        <dbReference type="SAM" id="SignalP"/>
    </source>
</evidence>
<dbReference type="Gene3D" id="6.10.250.3150">
    <property type="match status" value="1"/>
</dbReference>
<feature type="chain" id="PRO_5020495182" evidence="3">
    <location>
        <begin position="32"/>
        <end position="541"/>
    </location>
</feature>
<proteinExistence type="predicted"/>
<evidence type="ECO:0000259" key="4">
    <source>
        <dbReference type="Pfam" id="PF01551"/>
    </source>
</evidence>
<dbReference type="EMBL" id="SHKO01000001">
    <property type="protein sequence ID" value="RZT99155.1"/>
    <property type="molecule type" value="Genomic_DNA"/>
</dbReference>
<feature type="compositionally biased region" description="Basic and acidic residues" evidence="2">
    <location>
        <begin position="396"/>
        <end position="405"/>
    </location>
</feature>
<comment type="caution">
    <text evidence="5">The sequence shown here is derived from an EMBL/GenBank/DDBJ whole genome shotgun (WGS) entry which is preliminary data.</text>
</comment>
<dbReference type="CDD" id="cd12797">
    <property type="entry name" value="M23_peptidase"/>
    <property type="match status" value="1"/>
</dbReference>
<dbReference type="Proteomes" id="UP000293398">
    <property type="component" value="Unassembled WGS sequence"/>
</dbReference>
<feature type="domain" description="M23ase beta-sheet core" evidence="4">
    <location>
        <begin position="442"/>
        <end position="535"/>
    </location>
</feature>
<dbReference type="InterPro" id="IPR050570">
    <property type="entry name" value="Cell_wall_metabolism_enzyme"/>
</dbReference>
<keyword evidence="3" id="KW-0732">Signal</keyword>
<dbReference type="PANTHER" id="PTHR21666">
    <property type="entry name" value="PEPTIDASE-RELATED"/>
    <property type="match status" value="1"/>
</dbReference>
<evidence type="ECO:0000313" key="6">
    <source>
        <dbReference type="Proteomes" id="UP000293398"/>
    </source>
</evidence>
<accession>A0A4V2FTR2</accession>
<keyword evidence="6" id="KW-1185">Reference proteome</keyword>
<dbReference type="GO" id="GO:0004222">
    <property type="term" value="F:metalloendopeptidase activity"/>
    <property type="evidence" value="ECO:0007669"/>
    <property type="project" value="TreeGrafter"/>
</dbReference>
<dbReference type="OrthoDB" id="9784703at2"/>
<keyword evidence="1" id="KW-0175">Coiled coil</keyword>
<feature type="signal peptide" evidence="3">
    <location>
        <begin position="1"/>
        <end position="31"/>
    </location>
</feature>